<accession>A0A0F9T776</accession>
<evidence type="ECO:0000313" key="1">
    <source>
        <dbReference type="EMBL" id="KKN37343.1"/>
    </source>
</evidence>
<gene>
    <name evidence="1" type="ORF">LCGC14_0764590</name>
</gene>
<sequence length="102" mass="12086">MVLEVLKIKNKLKNINISQQYGFLNPNGSNIVRDISPLKTRNFLCFFQPKKNHYRVIICFSAPELRVFKTLILSGTILNIKRFVYTYMLFHEDNRMRGWVSC</sequence>
<name>A0A0F9T776_9ZZZZ</name>
<organism evidence="1">
    <name type="scientific">marine sediment metagenome</name>
    <dbReference type="NCBI Taxonomy" id="412755"/>
    <lineage>
        <taxon>unclassified sequences</taxon>
        <taxon>metagenomes</taxon>
        <taxon>ecological metagenomes</taxon>
    </lineage>
</organism>
<dbReference type="AlphaFoldDB" id="A0A0F9T776"/>
<protein>
    <submittedName>
        <fullName evidence="1">Uncharacterized protein</fullName>
    </submittedName>
</protein>
<dbReference type="EMBL" id="LAZR01001901">
    <property type="protein sequence ID" value="KKN37343.1"/>
    <property type="molecule type" value="Genomic_DNA"/>
</dbReference>
<reference evidence="1" key="1">
    <citation type="journal article" date="2015" name="Nature">
        <title>Complex archaea that bridge the gap between prokaryotes and eukaryotes.</title>
        <authorList>
            <person name="Spang A."/>
            <person name="Saw J.H."/>
            <person name="Jorgensen S.L."/>
            <person name="Zaremba-Niedzwiedzka K."/>
            <person name="Martijn J."/>
            <person name="Lind A.E."/>
            <person name="van Eijk R."/>
            <person name="Schleper C."/>
            <person name="Guy L."/>
            <person name="Ettema T.J."/>
        </authorList>
    </citation>
    <scope>NUCLEOTIDE SEQUENCE</scope>
</reference>
<proteinExistence type="predicted"/>
<comment type="caution">
    <text evidence="1">The sequence shown here is derived from an EMBL/GenBank/DDBJ whole genome shotgun (WGS) entry which is preliminary data.</text>
</comment>